<feature type="transmembrane region" description="Helical" evidence="5">
    <location>
        <begin position="49"/>
        <end position="68"/>
    </location>
</feature>
<dbReference type="OrthoDB" id="655540at2759"/>
<keyword evidence="3 5" id="KW-1133">Transmembrane helix</keyword>
<comment type="subcellular location">
    <subcellularLocation>
        <location evidence="1">Membrane</location>
    </subcellularLocation>
</comment>
<evidence type="ECO:0000313" key="7">
    <source>
        <dbReference type="EMBL" id="KHJ94963.1"/>
    </source>
</evidence>
<gene>
    <name evidence="7" type="ORF">OESDEN_05102</name>
</gene>
<evidence type="ECO:0000313" key="8">
    <source>
        <dbReference type="Proteomes" id="UP000053660"/>
    </source>
</evidence>
<protein>
    <recommendedName>
        <fullName evidence="6">Amino acid transporter transmembrane domain-containing protein</fullName>
    </recommendedName>
</protein>
<evidence type="ECO:0000256" key="2">
    <source>
        <dbReference type="ARBA" id="ARBA00022692"/>
    </source>
</evidence>
<name>A0A0B1TBL2_OESDE</name>
<evidence type="ECO:0000256" key="1">
    <source>
        <dbReference type="ARBA" id="ARBA00004370"/>
    </source>
</evidence>
<dbReference type="AlphaFoldDB" id="A0A0B1TBL2"/>
<evidence type="ECO:0000259" key="6">
    <source>
        <dbReference type="Pfam" id="PF01490"/>
    </source>
</evidence>
<evidence type="ECO:0000256" key="3">
    <source>
        <dbReference type="ARBA" id="ARBA00022989"/>
    </source>
</evidence>
<dbReference type="Proteomes" id="UP000053660">
    <property type="component" value="Unassembled WGS sequence"/>
</dbReference>
<keyword evidence="4 5" id="KW-0472">Membrane</keyword>
<dbReference type="GO" id="GO:0016020">
    <property type="term" value="C:membrane"/>
    <property type="evidence" value="ECO:0007669"/>
    <property type="project" value="UniProtKB-SubCell"/>
</dbReference>
<organism evidence="7 8">
    <name type="scientific">Oesophagostomum dentatum</name>
    <name type="common">Nodular worm</name>
    <dbReference type="NCBI Taxonomy" id="61180"/>
    <lineage>
        <taxon>Eukaryota</taxon>
        <taxon>Metazoa</taxon>
        <taxon>Ecdysozoa</taxon>
        <taxon>Nematoda</taxon>
        <taxon>Chromadorea</taxon>
        <taxon>Rhabditida</taxon>
        <taxon>Rhabditina</taxon>
        <taxon>Rhabditomorpha</taxon>
        <taxon>Strongyloidea</taxon>
        <taxon>Strongylidae</taxon>
        <taxon>Oesophagostomum</taxon>
    </lineage>
</organism>
<reference evidence="7 8" key="1">
    <citation type="submission" date="2014-03" db="EMBL/GenBank/DDBJ databases">
        <title>Draft genome of the hookworm Oesophagostomum dentatum.</title>
        <authorList>
            <person name="Mitreva M."/>
        </authorList>
    </citation>
    <scope>NUCLEOTIDE SEQUENCE [LARGE SCALE GENOMIC DNA]</scope>
    <source>
        <strain evidence="7 8">OD-Hann</strain>
    </source>
</reference>
<dbReference type="InterPro" id="IPR013057">
    <property type="entry name" value="AA_transpt_TM"/>
</dbReference>
<evidence type="ECO:0000256" key="4">
    <source>
        <dbReference type="ARBA" id="ARBA00023136"/>
    </source>
</evidence>
<accession>A0A0B1TBL2</accession>
<proteinExistence type="predicted"/>
<feature type="transmembrane region" description="Helical" evidence="5">
    <location>
        <begin position="21"/>
        <end position="43"/>
    </location>
</feature>
<feature type="domain" description="Amino acid transporter transmembrane" evidence="6">
    <location>
        <begin position="18"/>
        <end position="107"/>
    </location>
</feature>
<dbReference type="Pfam" id="PF01490">
    <property type="entry name" value="Aa_trans"/>
    <property type="match status" value="1"/>
</dbReference>
<keyword evidence="8" id="KW-1185">Reference proteome</keyword>
<keyword evidence="2 5" id="KW-0812">Transmembrane</keyword>
<evidence type="ECO:0000256" key="5">
    <source>
        <dbReference type="SAM" id="Phobius"/>
    </source>
</evidence>
<sequence length="110" mass="12315">MVFTQESSKIEKHRNAKGMSWPITAVFIVGDMMGGGMVALPIALVNTGLVPGIVFILLGGMFTLYTGIQLGDNWTLMQKNWPEYKRHCRRPYPEMAYRAMGTKARYVGLS</sequence>
<dbReference type="EMBL" id="KN550130">
    <property type="protein sequence ID" value="KHJ94963.1"/>
    <property type="molecule type" value="Genomic_DNA"/>
</dbReference>